<proteinExistence type="predicted"/>
<keyword evidence="3" id="KW-0489">Methyltransferase</keyword>
<accession>A0ABV9U2M4</accession>
<name>A0ABV9U2M4_9ACTN</name>
<comment type="caution">
    <text evidence="3">The sequence shown here is derived from an EMBL/GenBank/DDBJ whole genome shotgun (WGS) entry which is preliminary data.</text>
</comment>
<evidence type="ECO:0000313" key="3">
    <source>
        <dbReference type="EMBL" id="MFC4910715.1"/>
    </source>
</evidence>
<keyword evidence="3" id="KW-0808">Transferase</keyword>
<feature type="region of interest" description="Disordered" evidence="1">
    <location>
        <begin position="168"/>
        <end position="187"/>
    </location>
</feature>
<dbReference type="Pfam" id="PF18096">
    <property type="entry name" value="Thump_like"/>
    <property type="match status" value="1"/>
</dbReference>
<dbReference type="GO" id="GO:0032259">
    <property type="term" value="P:methylation"/>
    <property type="evidence" value="ECO:0007669"/>
    <property type="project" value="UniProtKB-KW"/>
</dbReference>
<dbReference type="RefSeq" id="WP_378259267.1">
    <property type="nucleotide sequence ID" value="NZ_JBHSIT010000007.1"/>
</dbReference>
<protein>
    <submittedName>
        <fullName evidence="3">SAM-dependent methyltransferase</fullName>
    </submittedName>
</protein>
<dbReference type="Gene3D" id="3.40.50.150">
    <property type="entry name" value="Vaccinia Virus protein VP39"/>
    <property type="match status" value="1"/>
</dbReference>
<reference evidence="4" key="1">
    <citation type="journal article" date="2019" name="Int. J. Syst. Evol. Microbiol.">
        <title>The Global Catalogue of Microorganisms (GCM) 10K type strain sequencing project: providing services to taxonomists for standard genome sequencing and annotation.</title>
        <authorList>
            <consortium name="The Broad Institute Genomics Platform"/>
            <consortium name="The Broad Institute Genome Sequencing Center for Infectious Disease"/>
            <person name="Wu L."/>
            <person name="Ma J."/>
        </authorList>
    </citation>
    <scope>NUCLEOTIDE SEQUENCE [LARGE SCALE GENOMIC DNA]</scope>
    <source>
        <strain evidence="4">KLKA75</strain>
    </source>
</reference>
<gene>
    <name evidence="3" type="ORF">ACFPCY_25600</name>
</gene>
<dbReference type="SUPFAM" id="SSF53335">
    <property type="entry name" value="S-adenosyl-L-methionine-dependent methyltransferases"/>
    <property type="match status" value="1"/>
</dbReference>
<feature type="domain" description="THUMP-like" evidence="2">
    <location>
        <begin position="375"/>
        <end position="451"/>
    </location>
</feature>
<organism evidence="3 4">
    <name type="scientific">Actinomadura gamaensis</name>
    <dbReference type="NCBI Taxonomy" id="1763541"/>
    <lineage>
        <taxon>Bacteria</taxon>
        <taxon>Bacillati</taxon>
        <taxon>Actinomycetota</taxon>
        <taxon>Actinomycetes</taxon>
        <taxon>Streptosporangiales</taxon>
        <taxon>Thermomonosporaceae</taxon>
        <taxon>Actinomadura</taxon>
    </lineage>
</organism>
<sequence length="464" mass="48520">MDTEAFRDLLTPRGRDLLAEANGADLSEAALLATATRLRGRFPAELVNAALTQLRLRDRARAKFGDDASRMFFTPAGLEQSTRAGVAAHRARRFADLPKIHRTLEVGCGIGADLIARARAGVPGDGVELDPLTAEVARANLAAFDLAELASVRVGDGTAVQLASTGAPLRGAGGTTAGESDARPILSEGGTHAAEGAAFRGGRVDGAAYGAMFADPGRRTARGRVFDPRAYEPPLDVVLGMAHSVPAACVKVAPGIPHEAVPDGAEAEWISVGGDVKEAALWLGELAGTARRRATLIPAAQGSAFRAPDVHTLVPDEGLGDPEVRGWGRYLYEPDGAVIRAHLVAEVAATVDGGLVDPRIAYIASDALVETPFAASYEVEDVLPFSVKRLRAELRRRGTGILTIKKRGFAADVDRLRRDLGFGSARRAGTEETTVVLTRVGDDPVAVLARPVTAPARPANAPAG</sequence>
<evidence type="ECO:0000313" key="4">
    <source>
        <dbReference type="Proteomes" id="UP001595872"/>
    </source>
</evidence>
<evidence type="ECO:0000259" key="2">
    <source>
        <dbReference type="Pfam" id="PF18096"/>
    </source>
</evidence>
<evidence type="ECO:0000256" key="1">
    <source>
        <dbReference type="SAM" id="MobiDB-lite"/>
    </source>
</evidence>
<keyword evidence="4" id="KW-1185">Reference proteome</keyword>
<dbReference type="InterPro" id="IPR041497">
    <property type="entry name" value="Thump-like"/>
</dbReference>
<dbReference type="GO" id="GO:0008168">
    <property type="term" value="F:methyltransferase activity"/>
    <property type="evidence" value="ECO:0007669"/>
    <property type="project" value="UniProtKB-KW"/>
</dbReference>
<dbReference type="EMBL" id="JBHSIT010000007">
    <property type="protein sequence ID" value="MFC4910715.1"/>
    <property type="molecule type" value="Genomic_DNA"/>
</dbReference>
<dbReference type="InterPro" id="IPR029063">
    <property type="entry name" value="SAM-dependent_MTases_sf"/>
</dbReference>
<dbReference type="Proteomes" id="UP001595872">
    <property type="component" value="Unassembled WGS sequence"/>
</dbReference>